<dbReference type="Pfam" id="PF04909">
    <property type="entry name" value="Amidohydro_2"/>
    <property type="match status" value="1"/>
</dbReference>
<dbReference type="Gene3D" id="3.20.20.140">
    <property type="entry name" value="Metal-dependent hydrolases"/>
    <property type="match status" value="1"/>
</dbReference>
<dbReference type="GO" id="GO:0001760">
    <property type="term" value="F:aminocarboxymuconate-semialdehyde decarboxylase activity"/>
    <property type="evidence" value="ECO:0007669"/>
    <property type="project" value="UniProtKB-EC"/>
</dbReference>
<evidence type="ECO:0000256" key="6">
    <source>
        <dbReference type="ARBA" id="ARBA00022723"/>
    </source>
</evidence>
<comment type="caution">
    <text evidence="12">The sequence shown here is derived from an EMBL/GenBank/DDBJ whole genome shotgun (WGS) entry which is preliminary data.</text>
</comment>
<evidence type="ECO:0000256" key="10">
    <source>
        <dbReference type="ARBA" id="ARBA00031120"/>
    </source>
</evidence>
<reference evidence="12 13" key="1">
    <citation type="submission" date="2020-07" db="EMBL/GenBank/DDBJ databases">
        <title>Genomic Encyclopedia of Type Strains, Phase IV (KMG-V): Genome sequencing to study the core and pangenomes of soil and plant-associated prokaryotes.</title>
        <authorList>
            <person name="Whitman W."/>
        </authorList>
    </citation>
    <scope>NUCLEOTIDE SEQUENCE [LARGE SCALE GENOMIC DNA]</scope>
    <source>
        <strain evidence="12 13">SAS40</strain>
    </source>
</reference>
<dbReference type="GO" id="GO:0046872">
    <property type="term" value="F:metal ion binding"/>
    <property type="evidence" value="ECO:0007669"/>
    <property type="project" value="UniProtKB-KW"/>
</dbReference>
<dbReference type="SUPFAM" id="SSF51556">
    <property type="entry name" value="Metallo-dependent hydrolases"/>
    <property type="match status" value="1"/>
</dbReference>
<keyword evidence="6" id="KW-0479">Metal-binding</keyword>
<comment type="pathway">
    <text evidence="1">Secondary metabolite metabolism; quinolate metabolism.</text>
</comment>
<dbReference type="GO" id="GO:0005829">
    <property type="term" value="C:cytosol"/>
    <property type="evidence" value="ECO:0007669"/>
    <property type="project" value="TreeGrafter"/>
</dbReference>
<keyword evidence="7" id="KW-0210">Decarboxylase</keyword>
<feature type="domain" description="Amidohydrolase-related" evidence="11">
    <location>
        <begin position="54"/>
        <end position="382"/>
    </location>
</feature>
<dbReference type="InterPro" id="IPR032465">
    <property type="entry name" value="ACMSD"/>
</dbReference>
<evidence type="ECO:0000256" key="9">
    <source>
        <dbReference type="ARBA" id="ARBA00023239"/>
    </source>
</evidence>
<dbReference type="InterPro" id="IPR032466">
    <property type="entry name" value="Metal_Hydrolase"/>
</dbReference>
<dbReference type="RefSeq" id="WP_257022618.1">
    <property type="nucleotide sequence ID" value="NZ_JACBYR010000002.1"/>
</dbReference>
<dbReference type="GO" id="GO:0016787">
    <property type="term" value="F:hydrolase activity"/>
    <property type="evidence" value="ECO:0007669"/>
    <property type="project" value="InterPro"/>
</dbReference>
<keyword evidence="8" id="KW-0862">Zinc</keyword>
<evidence type="ECO:0000256" key="5">
    <source>
        <dbReference type="ARBA" id="ARBA00021214"/>
    </source>
</evidence>
<dbReference type="Proteomes" id="UP000542125">
    <property type="component" value="Unassembled WGS sequence"/>
</dbReference>
<evidence type="ECO:0000313" key="13">
    <source>
        <dbReference type="Proteomes" id="UP000542125"/>
    </source>
</evidence>
<gene>
    <name evidence="12" type="ORF">FHW18_004838</name>
</gene>
<evidence type="ECO:0000259" key="11">
    <source>
        <dbReference type="Pfam" id="PF04909"/>
    </source>
</evidence>
<evidence type="ECO:0000256" key="4">
    <source>
        <dbReference type="ARBA" id="ARBA00012365"/>
    </source>
</evidence>
<dbReference type="PANTHER" id="PTHR21240:SF27">
    <property type="entry name" value="2-AMINO-3-CARBOXYMUCONATE-6-SEMIALDEHYDE DECARBOXYLASE"/>
    <property type="match status" value="1"/>
</dbReference>
<comment type="subunit">
    <text evidence="3">Monomer.</text>
</comment>
<protein>
    <recommendedName>
        <fullName evidence="5">2-amino-3-carboxymuconate-6-semialdehyde decarboxylase</fullName>
        <ecNumber evidence="4">4.1.1.45</ecNumber>
    </recommendedName>
    <alternativeName>
        <fullName evidence="10">Picolinate carboxylase</fullName>
    </alternativeName>
</protein>
<proteinExistence type="inferred from homology"/>
<sequence length="390" mass="41339">MVERDGAGAIAAGASMPAATQASAALPVSPGTASTAGMSSVLAPSGTLRCTCGIDIHAHIVPGHFPSYLGSKVPASWPSMADAPPQRGLCHRHVMIAGKTYRTVSEQCWSVPRRLSDLADMGLQHQAISPMPELLSYWMDATDAQPLLRFLNEQIAEMCAASEGVLLGLGAVPLQDVDLAIQELHYVIETLGFAGVEIGSNINGIAIGDPRFLPFFEACVALDAAVLVHAIKPAGMDRLIGPPPLQQVLAYPTEVGLAAASVITGGLMQRLPSLRLAFSHGGGTLATLLPRLQQGWQVFPGLRDSIPESPLAQARKLFYDTLVFDEDMLKHLVARFGSSQLMLGTDYPFNFHDRTPLDSLARAGLDMAAAEQVTAGNAKRFLARAFAVPS</sequence>
<accession>A0A7Y9LQD0</accession>
<evidence type="ECO:0000256" key="1">
    <source>
        <dbReference type="ARBA" id="ARBA00005079"/>
    </source>
</evidence>
<comment type="similarity">
    <text evidence="2">Belongs to the metallo-dependent hydrolases superfamily. ACMSD family.</text>
</comment>
<dbReference type="EC" id="4.1.1.45" evidence="4"/>
<keyword evidence="13" id="KW-1185">Reference proteome</keyword>
<evidence type="ECO:0000256" key="7">
    <source>
        <dbReference type="ARBA" id="ARBA00022793"/>
    </source>
</evidence>
<evidence type="ECO:0000313" key="12">
    <source>
        <dbReference type="EMBL" id="NYE85531.1"/>
    </source>
</evidence>
<dbReference type="GO" id="GO:0019748">
    <property type="term" value="P:secondary metabolic process"/>
    <property type="evidence" value="ECO:0007669"/>
    <property type="project" value="TreeGrafter"/>
</dbReference>
<dbReference type="InterPro" id="IPR006680">
    <property type="entry name" value="Amidohydro-rel"/>
</dbReference>
<dbReference type="AlphaFoldDB" id="A0A7Y9LQD0"/>
<evidence type="ECO:0000256" key="2">
    <source>
        <dbReference type="ARBA" id="ARBA00005871"/>
    </source>
</evidence>
<dbReference type="PANTHER" id="PTHR21240">
    <property type="entry name" value="2-AMINO-3-CARBOXYLMUCONATE-6-SEMIALDEHYDE DECARBOXYLASE"/>
    <property type="match status" value="1"/>
</dbReference>
<name>A0A7Y9LQD0_9BURK</name>
<evidence type="ECO:0000256" key="8">
    <source>
        <dbReference type="ARBA" id="ARBA00022833"/>
    </source>
</evidence>
<keyword evidence="9 12" id="KW-0456">Lyase</keyword>
<organism evidence="12 13">
    <name type="scientific">Pigmentiphaga litoralis</name>
    <dbReference type="NCBI Taxonomy" id="516702"/>
    <lineage>
        <taxon>Bacteria</taxon>
        <taxon>Pseudomonadati</taxon>
        <taxon>Pseudomonadota</taxon>
        <taxon>Betaproteobacteria</taxon>
        <taxon>Burkholderiales</taxon>
        <taxon>Alcaligenaceae</taxon>
        <taxon>Pigmentiphaga</taxon>
    </lineage>
</organism>
<dbReference type="EMBL" id="JACBYR010000002">
    <property type="protein sequence ID" value="NYE85531.1"/>
    <property type="molecule type" value="Genomic_DNA"/>
</dbReference>
<evidence type="ECO:0000256" key="3">
    <source>
        <dbReference type="ARBA" id="ARBA00011245"/>
    </source>
</evidence>